<feature type="region of interest" description="Disordered" evidence="1">
    <location>
        <begin position="326"/>
        <end position="450"/>
    </location>
</feature>
<sequence>MAAFNRPTNATYTVHENVTVDTQDNEDHTFCGIMFPVKCKELLPIDHLVIKSVSVRGRLGPLTVWVSNNEETVIPAPPLITDATASRRSSRRRNNNNNVRDPSNNRMRVERNAENNRIENSIDLHPSAWTKLYDKTHGASRREYVELVLDQPIRIKPGETRVLYIHSTLPGDEAIVYDNSYYGTSSKRLEDDKLAIMTGRAHVSTRVFGQEPIWGWGNAWRDRREFVGRLSYGTVYKLWNPEVHPKFGGRFQDGARALLMCQRHCESPWSILPDECVYYILNMCRWDWFNDCSDSMKDRRRIERAKQKQQRDLALQLEQVAATTTEIAATDDHSMEDSKPSANESCCARVTRSQTRAAHDDVELEDEDAEEEFDEEMDEEEMEVDGEDDNDDEEEEEEEEEDDGDDSDDWSDNEDQYHTANRRQFSFYHVDSDDEDDQTNRGDSAENQRRDWIRRQFARIHVLRALASMEDQAVDAMES</sequence>
<dbReference type="AlphaFoldDB" id="A0A9K3KP22"/>
<accession>A0A9K3KP22</accession>
<name>A0A9K3KP22_9STRA</name>
<dbReference type="EMBL" id="JAGRRH010000021">
    <property type="protein sequence ID" value="KAG7346911.1"/>
    <property type="molecule type" value="Genomic_DNA"/>
</dbReference>
<dbReference type="OrthoDB" id="410247at2759"/>
<feature type="compositionally biased region" description="Acidic residues" evidence="1">
    <location>
        <begin position="362"/>
        <end position="414"/>
    </location>
</feature>
<feature type="compositionally biased region" description="Basic and acidic residues" evidence="1">
    <location>
        <begin position="438"/>
        <end position="450"/>
    </location>
</feature>
<evidence type="ECO:0000256" key="1">
    <source>
        <dbReference type="SAM" id="MobiDB-lite"/>
    </source>
</evidence>
<protein>
    <submittedName>
        <fullName evidence="2">Uncharacterized protein</fullName>
    </submittedName>
</protein>
<reference evidence="2" key="1">
    <citation type="journal article" date="2021" name="Sci. Rep.">
        <title>Diploid genomic architecture of Nitzschia inconspicua, an elite biomass production diatom.</title>
        <authorList>
            <person name="Oliver A."/>
            <person name="Podell S."/>
            <person name="Pinowska A."/>
            <person name="Traller J.C."/>
            <person name="Smith S.R."/>
            <person name="McClure R."/>
            <person name="Beliaev A."/>
            <person name="Bohutskyi P."/>
            <person name="Hill E.A."/>
            <person name="Rabines A."/>
            <person name="Zheng H."/>
            <person name="Allen L.Z."/>
            <person name="Kuo A."/>
            <person name="Grigoriev I.V."/>
            <person name="Allen A.E."/>
            <person name="Hazlebeck D."/>
            <person name="Allen E.E."/>
        </authorList>
    </citation>
    <scope>NUCLEOTIDE SEQUENCE</scope>
    <source>
        <strain evidence="2">Hildebrandi</strain>
    </source>
</reference>
<evidence type="ECO:0000313" key="3">
    <source>
        <dbReference type="Proteomes" id="UP000693970"/>
    </source>
</evidence>
<organism evidence="2 3">
    <name type="scientific">Nitzschia inconspicua</name>
    <dbReference type="NCBI Taxonomy" id="303405"/>
    <lineage>
        <taxon>Eukaryota</taxon>
        <taxon>Sar</taxon>
        <taxon>Stramenopiles</taxon>
        <taxon>Ochrophyta</taxon>
        <taxon>Bacillariophyta</taxon>
        <taxon>Bacillariophyceae</taxon>
        <taxon>Bacillariophycidae</taxon>
        <taxon>Bacillariales</taxon>
        <taxon>Bacillariaceae</taxon>
        <taxon>Nitzschia</taxon>
    </lineage>
</organism>
<proteinExistence type="predicted"/>
<reference evidence="2" key="2">
    <citation type="submission" date="2021-04" db="EMBL/GenBank/DDBJ databases">
        <authorList>
            <person name="Podell S."/>
        </authorList>
    </citation>
    <scope>NUCLEOTIDE SEQUENCE</scope>
    <source>
        <strain evidence="2">Hildebrandi</strain>
    </source>
</reference>
<gene>
    <name evidence="2" type="ORF">IV203_005980</name>
</gene>
<feature type="compositionally biased region" description="Low complexity" evidence="1">
    <location>
        <begin position="95"/>
        <end position="106"/>
    </location>
</feature>
<evidence type="ECO:0000313" key="2">
    <source>
        <dbReference type="EMBL" id="KAG7346911.1"/>
    </source>
</evidence>
<comment type="caution">
    <text evidence="2">The sequence shown here is derived from an EMBL/GenBank/DDBJ whole genome shotgun (WGS) entry which is preliminary data.</text>
</comment>
<dbReference type="Proteomes" id="UP000693970">
    <property type="component" value="Unassembled WGS sequence"/>
</dbReference>
<feature type="region of interest" description="Disordered" evidence="1">
    <location>
        <begin position="78"/>
        <end position="110"/>
    </location>
</feature>
<feature type="compositionally biased region" description="Basic and acidic residues" evidence="1">
    <location>
        <begin position="330"/>
        <end position="339"/>
    </location>
</feature>
<keyword evidence="3" id="KW-1185">Reference proteome</keyword>